<evidence type="ECO:0000259" key="5">
    <source>
        <dbReference type="PROSITE" id="PS50977"/>
    </source>
</evidence>
<dbReference type="Pfam" id="PF00440">
    <property type="entry name" value="TetR_N"/>
    <property type="match status" value="1"/>
</dbReference>
<dbReference type="InterPro" id="IPR001647">
    <property type="entry name" value="HTH_TetR"/>
</dbReference>
<keyword evidence="2 4" id="KW-0238">DNA-binding</keyword>
<keyword evidence="3" id="KW-0804">Transcription</keyword>
<dbReference type="PANTHER" id="PTHR30055:SF234">
    <property type="entry name" value="HTH-TYPE TRANSCRIPTIONAL REGULATOR BETI"/>
    <property type="match status" value="1"/>
</dbReference>
<dbReference type="SUPFAM" id="SSF48498">
    <property type="entry name" value="Tetracyclin repressor-like, C-terminal domain"/>
    <property type="match status" value="1"/>
</dbReference>
<dbReference type="EMBL" id="JALHAT010000008">
    <property type="protein sequence ID" value="MCJ1960463.1"/>
    <property type="molecule type" value="Genomic_DNA"/>
</dbReference>
<reference evidence="6" key="1">
    <citation type="submission" date="2022-03" db="EMBL/GenBank/DDBJ databases">
        <title>Identification of a novel bacterium isolated from mangrove sediments.</title>
        <authorList>
            <person name="Pan X."/>
        </authorList>
    </citation>
    <scope>NUCLEOTIDE SEQUENCE</scope>
    <source>
        <strain evidence="6">B2637</strain>
    </source>
</reference>
<evidence type="ECO:0000256" key="4">
    <source>
        <dbReference type="PROSITE-ProRule" id="PRU00335"/>
    </source>
</evidence>
<sequence length="212" mass="22429">MSQASEPPTPAPGATPAKLLHAAEQIVIEEGVHALSVRHIAARAGVNSALIRYHFGNVDGLLARLAHLNAARIADRRTELLEALVGADFEGAVDALVVPLWAPAAHVPGQRAIVVLDEIFSRAGGDLGSEVWALFAEGVERVSAALQASLGGVDEAALAWRIRFVTAAALDVPPRASRVEARASEGAYGRDDLVERLARFRGFAQQALRVID</sequence>
<dbReference type="InterPro" id="IPR041586">
    <property type="entry name" value="PsrA_TetR_C"/>
</dbReference>
<dbReference type="SUPFAM" id="SSF46689">
    <property type="entry name" value="Homeodomain-like"/>
    <property type="match status" value="1"/>
</dbReference>
<comment type="caution">
    <text evidence="6">The sequence shown here is derived from an EMBL/GenBank/DDBJ whole genome shotgun (WGS) entry which is preliminary data.</text>
</comment>
<evidence type="ECO:0000256" key="1">
    <source>
        <dbReference type="ARBA" id="ARBA00023015"/>
    </source>
</evidence>
<dbReference type="PRINTS" id="PR00455">
    <property type="entry name" value="HTHTETR"/>
</dbReference>
<keyword evidence="1" id="KW-0805">Transcription regulation</keyword>
<keyword evidence="7" id="KW-1185">Reference proteome</keyword>
<accession>A0ABT0AB88</accession>
<dbReference type="Gene3D" id="1.10.357.10">
    <property type="entry name" value="Tetracycline Repressor, domain 2"/>
    <property type="match status" value="1"/>
</dbReference>
<dbReference type="InterPro" id="IPR036271">
    <property type="entry name" value="Tet_transcr_reg_TetR-rel_C_sf"/>
</dbReference>
<evidence type="ECO:0000256" key="2">
    <source>
        <dbReference type="ARBA" id="ARBA00023125"/>
    </source>
</evidence>
<evidence type="ECO:0000313" key="6">
    <source>
        <dbReference type="EMBL" id="MCJ1960463.1"/>
    </source>
</evidence>
<dbReference type="InterPro" id="IPR050109">
    <property type="entry name" value="HTH-type_TetR-like_transc_reg"/>
</dbReference>
<dbReference type="PROSITE" id="PS50977">
    <property type="entry name" value="HTH_TETR_2"/>
    <property type="match status" value="1"/>
</dbReference>
<dbReference type="RefSeq" id="WP_243798612.1">
    <property type="nucleotide sequence ID" value="NZ_JALHAT010000008.1"/>
</dbReference>
<protein>
    <submittedName>
        <fullName evidence="6">TetR family transcriptional regulator</fullName>
    </submittedName>
</protein>
<proteinExistence type="predicted"/>
<dbReference type="Proteomes" id="UP001162802">
    <property type="component" value="Unassembled WGS sequence"/>
</dbReference>
<dbReference type="Pfam" id="PF17939">
    <property type="entry name" value="TetR_C_30"/>
    <property type="match status" value="1"/>
</dbReference>
<dbReference type="InterPro" id="IPR009057">
    <property type="entry name" value="Homeodomain-like_sf"/>
</dbReference>
<evidence type="ECO:0000256" key="3">
    <source>
        <dbReference type="ARBA" id="ARBA00023163"/>
    </source>
</evidence>
<organism evidence="6 7">
    <name type="scientific">Novosphingobium mangrovi</name>
    <name type="common">ex Hu et al. 2023</name>
    <dbReference type="NCBI Taxonomy" id="2930094"/>
    <lineage>
        <taxon>Bacteria</taxon>
        <taxon>Pseudomonadati</taxon>
        <taxon>Pseudomonadota</taxon>
        <taxon>Alphaproteobacteria</taxon>
        <taxon>Sphingomonadales</taxon>
        <taxon>Sphingomonadaceae</taxon>
        <taxon>Novosphingobium</taxon>
    </lineage>
</organism>
<feature type="domain" description="HTH tetR-type" evidence="5">
    <location>
        <begin position="13"/>
        <end position="73"/>
    </location>
</feature>
<evidence type="ECO:0000313" key="7">
    <source>
        <dbReference type="Proteomes" id="UP001162802"/>
    </source>
</evidence>
<gene>
    <name evidence="6" type="ORF">MTR65_07220</name>
</gene>
<name>A0ABT0AB88_9SPHN</name>
<dbReference type="PANTHER" id="PTHR30055">
    <property type="entry name" value="HTH-TYPE TRANSCRIPTIONAL REGULATOR RUTR"/>
    <property type="match status" value="1"/>
</dbReference>
<feature type="DNA-binding region" description="H-T-H motif" evidence="4">
    <location>
        <begin position="36"/>
        <end position="55"/>
    </location>
</feature>